<feature type="non-terminal residue" evidence="1">
    <location>
        <position position="1"/>
    </location>
</feature>
<dbReference type="AlphaFoldDB" id="A0A1W0E2B2"/>
<gene>
    <name evidence="1" type="ORF">EHP00_2077</name>
</gene>
<dbReference type="EMBL" id="MNPJ01000061">
    <property type="protein sequence ID" value="OQS53352.1"/>
    <property type="molecule type" value="Genomic_DNA"/>
</dbReference>
<name>A0A1W0E2B2_9MICR</name>
<dbReference type="OrthoDB" id="2188879at2759"/>
<evidence type="ECO:0000313" key="2">
    <source>
        <dbReference type="Proteomes" id="UP000192758"/>
    </source>
</evidence>
<dbReference type="VEuPathDB" id="MicrosporidiaDB:EHP00_2077"/>
<accession>A0A1W0E2B2</accession>
<comment type="caution">
    <text evidence="1">The sequence shown here is derived from an EMBL/GenBank/DDBJ whole genome shotgun (WGS) entry which is preliminary data.</text>
</comment>
<reference evidence="1 2" key="1">
    <citation type="journal article" date="2017" name="Environ. Microbiol.">
        <title>Decay of the glycolytic pathway and adaptation to intranuclear parasitism within Enterocytozoonidae microsporidia.</title>
        <authorList>
            <person name="Wiredu Boakye D."/>
            <person name="Jaroenlak P."/>
            <person name="Prachumwat A."/>
            <person name="Williams T.A."/>
            <person name="Bateman K.S."/>
            <person name="Itsathitphaisarn O."/>
            <person name="Sritunyalucksana K."/>
            <person name="Paszkiewicz K.H."/>
            <person name="Moore K.A."/>
            <person name="Stentiford G.D."/>
            <person name="Williams B.A."/>
        </authorList>
    </citation>
    <scope>NUCLEOTIDE SEQUENCE [LARGE SCALE GENOMIC DNA]</scope>
    <source>
        <strain evidence="1 2">TH1</strain>
    </source>
</reference>
<keyword evidence="2" id="KW-1185">Reference proteome</keyword>
<protein>
    <submittedName>
        <fullName evidence="1">Uncharacterized protein</fullName>
    </submittedName>
</protein>
<proteinExistence type="predicted"/>
<organism evidence="1 2">
    <name type="scientific">Ecytonucleospora hepatopenaei</name>
    <dbReference type="NCBI Taxonomy" id="646526"/>
    <lineage>
        <taxon>Eukaryota</taxon>
        <taxon>Fungi</taxon>
        <taxon>Fungi incertae sedis</taxon>
        <taxon>Microsporidia</taxon>
        <taxon>Enterocytozoonidae</taxon>
        <taxon>Ecytonucleospora</taxon>
    </lineage>
</organism>
<dbReference type="Proteomes" id="UP000192758">
    <property type="component" value="Unassembled WGS sequence"/>
</dbReference>
<evidence type="ECO:0000313" key="1">
    <source>
        <dbReference type="EMBL" id="OQS53352.1"/>
    </source>
</evidence>
<sequence length="155" mass="18579">EENNLLIIYKVSNNKLIKKYEYSLEYFCTPKLIISNNKVFIYDELGNNVLLQITNKQIIEKYKFNNTSKIQAAEFYKDNLLISDDNTWIYLINLYDYKISCLYRMYRSLVSIITCRMNENRSKSIYYLTDTNELGIITECKFTSEEKEELTILYK</sequence>
<feature type="non-terminal residue" evidence="1">
    <location>
        <position position="155"/>
    </location>
</feature>